<dbReference type="AlphaFoldDB" id="A0A0C1UIU7"/>
<organism evidence="4 5">
    <name type="scientific">Clostridium argentinense CDC 2741</name>
    <dbReference type="NCBI Taxonomy" id="1418104"/>
    <lineage>
        <taxon>Bacteria</taxon>
        <taxon>Bacillati</taxon>
        <taxon>Bacillota</taxon>
        <taxon>Clostridia</taxon>
        <taxon>Eubacteriales</taxon>
        <taxon>Clostridiaceae</taxon>
        <taxon>Clostridium</taxon>
    </lineage>
</organism>
<sequence>MDYTVFNEIQLDALREIGNIGIGNAATAMSQLLNKKIDITFPTVNLIQYEDIFEKSNAEQFVYAVIIRVLGDAPGNMLFIIEKQSLSNIVNTLCSNCGDEINEMGISILGELGNIIFTTYMNAIGKMTNLLLVPSVPAVTSDMMGAILSTSFMESGQYGDYILDIETQFVQENEKLNGHFYYIPMPGSLEKILKSLGLMEGNLNG</sequence>
<evidence type="ECO:0000259" key="3">
    <source>
        <dbReference type="Pfam" id="PF04509"/>
    </source>
</evidence>
<evidence type="ECO:0000256" key="2">
    <source>
        <dbReference type="ARBA" id="ARBA00022801"/>
    </source>
</evidence>
<dbReference type="Pfam" id="PF04509">
    <property type="entry name" value="CheC"/>
    <property type="match status" value="2"/>
</dbReference>
<evidence type="ECO:0000313" key="5">
    <source>
        <dbReference type="Proteomes" id="UP000031366"/>
    </source>
</evidence>
<dbReference type="Proteomes" id="UP000031366">
    <property type="component" value="Unassembled WGS sequence"/>
</dbReference>
<dbReference type="Gene3D" id="3.40.1550.10">
    <property type="entry name" value="CheC-like"/>
    <property type="match status" value="1"/>
</dbReference>
<dbReference type="CDD" id="cd17909">
    <property type="entry name" value="CheC_ClassI"/>
    <property type="match status" value="1"/>
</dbReference>
<dbReference type="InterPro" id="IPR007597">
    <property type="entry name" value="CheC"/>
</dbReference>
<dbReference type="PANTHER" id="PTHR43693:SF1">
    <property type="entry name" value="PROTEIN PHOSPHATASE CHEZ"/>
    <property type="match status" value="1"/>
</dbReference>
<dbReference type="RefSeq" id="WP_039632458.1">
    <property type="nucleotide sequence ID" value="NZ_AYSO01000015.1"/>
</dbReference>
<dbReference type="InterPro" id="IPR050992">
    <property type="entry name" value="CheZ_family_phosphatases"/>
</dbReference>
<reference evidence="4 5" key="1">
    <citation type="journal article" date="2015" name="Infect. Genet. Evol.">
        <title>Genomic sequences of six botulinum neurotoxin-producing strains representing three clostridial species illustrate the mobility and diversity of botulinum neurotoxin genes.</title>
        <authorList>
            <person name="Smith T.J."/>
            <person name="Hill K.K."/>
            <person name="Xie G."/>
            <person name="Foley B.T."/>
            <person name="Williamson C.H."/>
            <person name="Foster J.T."/>
            <person name="Johnson S.L."/>
            <person name="Chertkov O."/>
            <person name="Teshima H."/>
            <person name="Gibbons H.S."/>
            <person name="Johnsky L.A."/>
            <person name="Karavis M.A."/>
            <person name="Smith L.A."/>
        </authorList>
    </citation>
    <scope>NUCLEOTIDE SEQUENCE [LARGE SCALE GENOMIC DNA]</scope>
    <source>
        <strain evidence="4 5">CDC 2741</strain>
    </source>
</reference>
<protein>
    <submittedName>
        <fullName evidence="4">CheC-like family protein</fullName>
    </submittedName>
</protein>
<feature type="domain" description="CheC-like protein" evidence="3">
    <location>
        <begin position="9"/>
        <end position="45"/>
    </location>
</feature>
<dbReference type="OrthoDB" id="9812187at2"/>
<evidence type="ECO:0000313" key="4">
    <source>
        <dbReference type="EMBL" id="KIE47220.1"/>
    </source>
</evidence>
<feature type="domain" description="CheC-like protein" evidence="3">
    <location>
        <begin position="104"/>
        <end position="140"/>
    </location>
</feature>
<evidence type="ECO:0000256" key="1">
    <source>
        <dbReference type="ARBA" id="ARBA00022500"/>
    </source>
</evidence>
<dbReference type="InterPro" id="IPR028976">
    <property type="entry name" value="CheC-like_sf"/>
</dbReference>
<gene>
    <name evidence="4" type="ORF">U732_1453</name>
</gene>
<comment type="caution">
    <text evidence="4">The sequence shown here is derived from an EMBL/GenBank/DDBJ whole genome shotgun (WGS) entry which is preliminary data.</text>
</comment>
<dbReference type="SUPFAM" id="SSF103039">
    <property type="entry name" value="CheC-like"/>
    <property type="match status" value="1"/>
</dbReference>
<dbReference type="PANTHER" id="PTHR43693">
    <property type="entry name" value="PROTEIN PHOSPHATASE CHEZ"/>
    <property type="match status" value="1"/>
</dbReference>
<name>A0A0C1UIU7_9CLOT</name>
<keyword evidence="5" id="KW-1185">Reference proteome</keyword>
<dbReference type="GO" id="GO:0006935">
    <property type="term" value="P:chemotaxis"/>
    <property type="evidence" value="ECO:0007669"/>
    <property type="project" value="UniProtKB-KW"/>
</dbReference>
<keyword evidence="1" id="KW-0145">Chemotaxis</keyword>
<keyword evidence="2" id="KW-0378">Hydrolase</keyword>
<dbReference type="GO" id="GO:0016787">
    <property type="term" value="F:hydrolase activity"/>
    <property type="evidence" value="ECO:0007669"/>
    <property type="project" value="UniProtKB-KW"/>
</dbReference>
<accession>A0A0C1UIU7</accession>
<dbReference type="EMBL" id="AYSO01000015">
    <property type="protein sequence ID" value="KIE47220.1"/>
    <property type="molecule type" value="Genomic_DNA"/>
</dbReference>
<proteinExistence type="predicted"/>
<dbReference type="STRING" id="29341.RSJ17_12960"/>